<evidence type="ECO:0000256" key="7">
    <source>
        <dbReference type="PIRSR" id="PIRSR611284-2"/>
    </source>
</evidence>
<dbReference type="RefSeq" id="WP_092873485.1">
    <property type="nucleotide sequence ID" value="NZ_FOJY01000016.1"/>
</dbReference>
<dbReference type="PROSITE" id="PS00061">
    <property type="entry name" value="ADH_SHORT"/>
    <property type="match status" value="1"/>
</dbReference>
<evidence type="ECO:0000256" key="6">
    <source>
        <dbReference type="PIRSR" id="PIRSR611284-1"/>
    </source>
</evidence>
<keyword evidence="8" id="KW-0443">Lipid metabolism</keyword>
<feature type="binding site" evidence="7">
    <location>
        <begin position="11"/>
        <end position="14"/>
    </location>
    <ligand>
        <name>NADP(+)</name>
        <dbReference type="ChEBI" id="CHEBI:58349"/>
    </ligand>
</feature>
<dbReference type="NCBIfam" id="NF009466">
    <property type="entry name" value="PRK12826.1-2"/>
    <property type="match status" value="1"/>
</dbReference>
<dbReference type="GO" id="GO:0051287">
    <property type="term" value="F:NAD binding"/>
    <property type="evidence" value="ECO:0007669"/>
    <property type="project" value="UniProtKB-UniRule"/>
</dbReference>
<dbReference type="CDD" id="cd05333">
    <property type="entry name" value="BKR_SDR_c"/>
    <property type="match status" value="1"/>
</dbReference>
<dbReference type="UniPathway" id="UPA00094"/>
<dbReference type="NCBIfam" id="TIGR01830">
    <property type="entry name" value="3oxo_ACP_reduc"/>
    <property type="match status" value="1"/>
</dbReference>
<comment type="pathway">
    <text evidence="8">Lipid metabolism; fatty acid biosynthesis.</text>
</comment>
<evidence type="ECO:0000313" key="10">
    <source>
        <dbReference type="EMBL" id="SFB26866.1"/>
    </source>
</evidence>
<evidence type="ECO:0000256" key="2">
    <source>
        <dbReference type="ARBA" id="ARBA00012948"/>
    </source>
</evidence>
<comment type="catalytic activity">
    <reaction evidence="5 8">
        <text>a (3R)-hydroxyacyl-[ACP] + NADP(+) = a 3-oxoacyl-[ACP] + NADPH + H(+)</text>
        <dbReference type="Rhea" id="RHEA:17397"/>
        <dbReference type="Rhea" id="RHEA-COMP:9916"/>
        <dbReference type="Rhea" id="RHEA-COMP:9945"/>
        <dbReference type="ChEBI" id="CHEBI:15378"/>
        <dbReference type="ChEBI" id="CHEBI:57783"/>
        <dbReference type="ChEBI" id="CHEBI:58349"/>
        <dbReference type="ChEBI" id="CHEBI:78776"/>
        <dbReference type="ChEBI" id="CHEBI:78827"/>
        <dbReference type="EC" id="1.1.1.100"/>
    </reaction>
</comment>
<dbReference type="GO" id="GO:0006633">
    <property type="term" value="P:fatty acid biosynthetic process"/>
    <property type="evidence" value="ECO:0007669"/>
    <property type="project" value="UniProtKB-UniPathway"/>
</dbReference>
<dbReference type="AlphaFoldDB" id="A0A1I0ZP25"/>
<evidence type="ECO:0000256" key="1">
    <source>
        <dbReference type="ARBA" id="ARBA00006484"/>
    </source>
</evidence>
<protein>
    <recommendedName>
        <fullName evidence="2 8">3-oxoacyl-[acyl-carrier-protein] reductase</fullName>
        <ecNumber evidence="2 8">1.1.1.100</ecNumber>
    </recommendedName>
</protein>
<feature type="domain" description="Ketoreductase" evidence="9">
    <location>
        <begin position="5"/>
        <end position="190"/>
    </location>
</feature>
<evidence type="ECO:0000256" key="8">
    <source>
        <dbReference type="RuleBase" id="RU366074"/>
    </source>
</evidence>
<dbReference type="STRING" id="1120918.SAMN05216249_11639"/>
<keyword evidence="4 8" id="KW-0560">Oxidoreductase</keyword>
<feature type="binding site" evidence="7">
    <location>
        <begin position="154"/>
        <end position="158"/>
    </location>
    <ligand>
        <name>NADP(+)</name>
        <dbReference type="ChEBI" id="CHEBI:58349"/>
    </ligand>
</feature>
<feature type="active site" description="Proton acceptor" evidence="6">
    <location>
        <position position="154"/>
    </location>
</feature>
<keyword evidence="8" id="KW-0275">Fatty acid biosynthesis</keyword>
<gene>
    <name evidence="10" type="ORF">SAMN05216249_11639</name>
</gene>
<dbReference type="InterPro" id="IPR011284">
    <property type="entry name" value="3oxo_ACP_reduc"/>
</dbReference>
<evidence type="ECO:0000259" key="9">
    <source>
        <dbReference type="SMART" id="SM00822"/>
    </source>
</evidence>
<dbReference type="EMBL" id="FOJY01000016">
    <property type="protein sequence ID" value="SFB26866.1"/>
    <property type="molecule type" value="Genomic_DNA"/>
</dbReference>
<dbReference type="FunFam" id="3.40.50.720:FF:000115">
    <property type="entry name" value="3-oxoacyl-[acyl-carrier-protein] reductase FabG"/>
    <property type="match status" value="1"/>
</dbReference>
<dbReference type="Proteomes" id="UP000198838">
    <property type="component" value="Unassembled WGS sequence"/>
</dbReference>
<evidence type="ECO:0000256" key="4">
    <source>
        <dbReference type="ARBA" id="ARBA00023002"/>
    </source>
</evidence>
<evidence type="ECO:0000313" key="11">
    <source>
        <dbReference type="Proteomes" id="UP000198838"/>
    </source>
</evidence>
<dbReference type="GO" id="GO:0048038">
    <property type="term" value="F:quinone binding"/>
    <property type="evidence" value="ECO:0007669"/>
    <property type="project" value="TreeGrafter"/>
</dbReference>
<feature type="binding site" evidence="7">
    <location>
        <position position="187"/>
    </location>
    <ligand>
        <name>NADP(+)</name>
        <dbReference type="ChEBI" id="CHEBI:58349"/>
    </ligand>
</feature>
<dbReference type="InterPro" id="IPR020904">
    <property type="entry name" value="Sc_DH/Rdtase_CS"/>
</dbReference>
<dbReference type="Gene3D" id="3.40.50.720">
    <property type="entry name" value="NAD(P)-binding Rossmann-like Domain"/>
    <property type="match status" value="1"/>
</dbReference>
<evidence type="ECO:0000256" key="5">
    <source>
        <dbReference type="ARBA" id="ARBA00048508"/>
    </source>
</evidence>
<dbReference type="PRINTS" id="PR00081">
    <property type="entry name" value="GDHRDH"/>
</dbReference>
<dbReference type="InterPro" id="IPR002347">
    <property type="entry name" value="SDR_fam"/>
</dbReference>
<dbReference type="SMART" id="SM00822">
    <property type="entry name" value="PKS_KR"/>
    <property type="match status" value="1"/>
</dbReference>
<keyword evidence="8" id="KW-0444">Lipid biosynthesis</keyword>
<evidence type="ECO:0000256" key="3">
    <source>
        <dbReference type="ARBA" id="ARBA00022857"/>
    </source>
</evidence>
<keyword evidence="11" id="KW-1185">Reference proteome</keyword>
<name>A0A1I0ZP25_9FIRM</name>
<sequence>MLDDKVAVITGGTRGIGKAIALEMAKKGANLALIATKESQDTKDFVKELSDISKKVTFHACDVSKRDMVEKVSKDIINEHKRIDILVNNAGITKDNLLIAMTDDEINDVIDINLKGCMYVSSAFLKVFMKQKQGNIINISSVVGLMGNAGQSNYAASKAGVTGLTKAIAKEYGKRNIRCNAIAPGYIKTEMTEVLSDDIKKKIENSIILKRLGEPEDVAKLAVFLASDDSGYISGEVIKVDGGMYV</sequence>
<dbReference type="GO" id="GO:0004316">
    <property type="term" value="F:3-oxoacyl-[acyl-carrier-protein] reductase (NADPH) activity"/>
    <property type="evidence" value="ECO:0007669"/>
    <property type="project" value="UniProtKB-UniRule"/>
</dbReference>
<dbReference type="EC" id="1.1.1.100" evidence="2 8"/>
<feature type="binding site" evidence="7">
    <location>
        <position position="89"/>
    </location>
    <ligand>
        <name>NADP(+)</name>
        <dbReference type="ChEBI" id="CHEBI:58349"/>
    </ligand>
</feature>
<comment type="subunit">
    <text evidence="8">Homotetramer.</text>
</comment>
<keyword evidence="8" id="KW-0276">Fatty acid metabolism</keyword>
<reference evidence="10 11" key="1">
    <citation type="submission" date="2016-10" db="EMBL/GenBank/DDBJ databases">
        <authorList>
            <person name="de Groot N.N."/>
        </authorList>
    </citation>
    <scope>NUCLEOTIDE SEQUENCE [LARGE SCALE GENOMIC DNA]</scope>
    <source>
        <strain evidence="10 11">DSM 5522</strain>
    </source>
</reference>
<dbReference type="PRINTS" id="PR00080">
    <property type="entry name" value="SDRFAMILY"/>
</dbReference>
<dbReference type="Pfam" id="PF13561">
    <property type="entry name" value="adh_short_C2"/>
    <property type="match status" value="1"/>
</dbReference>
<dbReference type="NCBIfam" id="NF005559">
    <property type="entry name" value="PRK07231.1"/>
    <property type="match status" value="1"/>
</dbReference>
<comment type="function">
    <text evidence="8">Catalyzes the NADPH-dependent reduction of beta-ketoacyl-ACP substrates to beta-hydroxyacyl-ACP products, the first reductive step in the elongation cycle of fatty acid biosynthesis.</text>
</comment>
<keyword evidence="3 7" id="KW-0521">NADP</keyword>
<comment type="similarity">
    <text evidence="1 8">Belongs to the short-chain dehydrogenases/reductases (SDR) family.</text>
</comment>
<organism evidence="10 11">
    <name type="scientific">Acetitomaculum ruminis DSM 5522</name>
    <dbReference type="NCBI Taxonomy" id="1120918"/>
    <lineage>
        <taxon>Bacteria</taxon>
        <taxon>Bacillati</taxon>
        <taxon>Bacillota</taxon>
        <taxon>Clostridia</taxon>
        <taxon>Lachnospirales</taxon>
        <taxon>Lachnospiraceae</taxon>
        <taxon>Acetitomaculum</taxon>
    </lineage>
</organism>
<dbReference type="PANTHER" id="PTHR42760">
    <property type="entry name" value="SHORT-CHAIN DEHYDROGENASES/REDUCTASES FAMILY MEMBER"/>
    <property type="match status" value="1"/>
</dbReference>
<dbReference type="SUPFAM" id="SSF51735">
    <property type="entry name" value="NAD(P)-binding Rossmann-fold domains"/>
    <property type="match status" value="1"/>
</dbReference>
<accession>A0A1I0ZP25</accession>
<dbReference type="InterPro" id="IPR036291">
    <property type="entry name" value="NAD(P)-bd_dom_sf"/>
</dbReference>
<dbReference type="InterPro" id="IPR057326">
    <property type="entry name" value="KR_dom"/>
</dbReference>
<dbReference type="PANTHER" id="PTHR42760:SF133">
    <property type="entry name" value="3-OXOACYL-[ACYL-CARRIER-PROTEIN] REDUCTASE"/>
    <property type="match status" value="1"/>
</dbReference>
<feature type="binding site" evidence="7">
    <location>
        <position position="36"/>
    </location>
    <ligand>
        <name>NADP(+)</name>
        <dbReference type="ChEBI" id="CHEBI:58349"/>
    </ligand>
</feature>
<dbReference type="OrthoDB" id="9803333at2"/>
<proteinExistence type="inferred from homology"/>